<evidence type="ECO:0000313" key="1">
    <source>
        <dbReference type="EMBL" id="CAK5066453.1"/>
    </source>
</evidence>
<proteinExistence type="predicted"/>
<protein>
    <submittedName>
        <fullName evidence="1">Uncharacterized protein</fullName>
    </submittedName>
</protein>
<dbReference type="EMBL" id="CAVMJV010000020">
    <property type="protein sequence ID" value="CAK5066453.1"/>
    <property type="molecule type" value="Genomic_DNA"/>
</dbReference>
<comment type="caution">
    <text evidence="1">The sequence shown here is derived from an EMBL/GenBank/DDBJ whole genome shotgun (WGS) entry which is preliminary data.</text>
</comment>
<dbReference type="Proteomes" id="UP001497535">
    <property type="component" value="Unassembled WGS sequence"/>
</dbReference>
<reference evidence="1" key="1">
    <citation type="submission" date="2023-11" db="EMBL/GenBank/DDBJ databases">
        <authorList>
            <person name="Poullet M."/>
        </authorList>
    </citation>
    <scope>NUCLEOTIDE SEQUENCE</scope>
    <source>
        <strain evidence="1">E1834</strain>
    </source>
</reference>
<sequence>MTEVLNPQHQFLVISLLGDSLAAIKAQQPKKILSINSGLYCGIQMLESIKHLHDLGFVHRDIKPSNYILGISKTSSQNIVHIIDYGNARKIVGDDGKLEIPRTKARTIKFASRAMHRGVESGFKDDVECWLYALADIILRANVTWRYETNVEVVAEMKEEVFKNTETLFPGQEFSELRQIMSYLARKEYVDKMDYEWLRLMVKRIAKRKRCSLKV</sequence>
<evidence type="ECO:0000313" key="2">
    <source>
        <dbReference type="Proteomes" id="UP001497535"/>
    </source>
</evidence>
<organism evidence="1 2">
    <name type="scientific">Meloidogyne enterolobii</name>
    <name type="common">Root-knot nematode worm</name>
    <name type="synonym">Meloidogyne mayaguensis</name>
    <dbReference type="NCBI Taxonomy" id="390850"/>
    <lineage>
        <taxon>Eukaryota</taxon>
        <taxon>Metazoa</taxon>
        <taxon>Ecdysozoa</taxon>
        <taxon>Nematoda</taxon>
        <taxon>Chromadorea</taxon>
        <taxon>Rhabditida</taxon>
        <taxon>Tylenchina</taxon>
        <taxon>Tylenchomorpha</taxon>
        <taxon>Tylenchoidea</taxon>
        <taxon>Meloidogynidae</taxon>
        <taxon>Meloidogyninae</taxon>
        <taxon>Meloidogyne</taxon>
    </lineage>
</organism>
<accession>A0ACB0YWJ2</accession>
<gene>
    <name evidence="1" type="ORF">MENTE1834_LOCUS17567</name>
</gene>
<name>A0ACB0YWJ2_MELEN</name>
<keyword evidence="2" id="KW-1185">Reference proteome</keyword>